<dbReference type="Gene3D" id="1.10.10.10">
    <property type="entry name" value="Winged helix-like DNA-binding domain superfamily/Winged helix DNA-binding domain"/>
    <property type="match status" value="1"/>
</dbReference>
<gene>
    <name evidence="3" type="ORF">D2L64_22510</name>
</gene>
<dbReference type="GO" id="GO:0003677">
    <property type="term" value="F:DNA binding"/>
    <property type="evidence" value="ECO:0007669"/>
    <property type="project" value="UniProtKB-KW"/>
</dbReference>
<dbReference type="AlphaFoldDB" id="A0A418MPU6"/>
<keyword evidence="3" id="KW-0238">DNA-binding</keyword>
<evidence type="ECO:0000259" key="2">
    <source>
        <dbReference type="Pfam" id="PF12728"/>
    </source>
</evidence>
<organism evidence="3 4">
    <name type="scientific">Micromonospora radicis</name>
    <dbReference type="NCBI Taxonomy" id="1894971"/>
    <lineage>
        <taxon>Bacteria</taxon>
        <taxon>Bacillati</taxon>
        <taxon>Actinomycetota</taxon>
        <taxon>Actinomycetes</taxon>
        <taxon>Micromonosporales</taxon>
        <taxon>Micromonosporaceae</taxon>
        <taxon>Micromonospora</taxon>
    </lineage>
</organism>
<feature type="region of interest" description="Disordered" evidence="1">
    <location>
        <begin position="76"/>
        <end position="99"/>
    </location>
</feature>
<evidence type="ECO:0000256" key="1">
    <source>
        <dbReference type="SAM" id="MobiDB-lite"/>
    </source>
</evidence>
<dbReference type="Proteomes" id="UP000283832">
    <property type="component" value="Unassembled WGS sequence"/>
</dbReference>
<proteinExistence type="predicted"/>
<reference evidence="3 4" key="1">
    <citation type="submission" date="2018-08" db="EMBL/GenBank/DDBJ databases">
        <title>Jishengella sp. nov., isolated from a root of Azadirachta indica A. Juss. var. siamensis Valenton.</title>
        <authorList>
            <person name="Kuncharoen N."/>
            <person name="Tanasupawat S."/>
            <person name="Kudo T."/>
            <person name="Ohkuma M."/>
        </authorList>
    </citation>
    <scope>NUCLEOTIDE SEQUENCE [LARGE SCALE GENOMIC DNA]</scope>
    <source>
        <strain evidence="3 4">AZ1-13</strain>
    </source>
</reference>
<dbReference type="SUPFAM" id="SSF46955">
    <property type="entry name" value="Putative DNA-binding domain"/>
    <property type="match status" value="1"/>
</dbReference>
<protein>
    <submittedName>
        <fullName evidence="3">DNA-binding protein</fullName>
    </submittedName>
</protein>
<dbReference type="Pfam" id="PF12728">
    <property type="entry name" value="HTH_17"/>
    <property type="match status" value="1"/>
</dbReference>
<comment type="caution">
    <text evidence="3">The sequence shown here is derived from an EMBL/GenBank/DDBJ whole genome shotgun (WGS) entry which is preliminary data.</text>
</comment>
<feature type="domain" description="Helix-turn-helix" evidence="2">
    <location>
        <begin position="33"/>
        <end position="78"/>
    </location>
</feature>
<evidence type="ECO:0000313" key="3">
    <source>
        <dbReference type="EMBL" id="RIV34526.1"/>
    </source>
</evidence>
<name>A0A418MPU6_9ACTN</name>
<dbReference type="EMBL" id="QXEC01000027">
    <property type="protein sequence ID" value="RIV34526.1"/>
    <property type="molecule type" value="Genomic_DNA"/>
</dbReference>
<keyword evidence="4" id="KW-1185">Reference proteome</keyword>
<dbReference type="InterPro" id="IPR009061">
    <property type="entry name" value="DNA-bd_dom_put_sf"/>
</dbReference>
<accession>A0A418MPU6</accession>
<dbReference type="InterPro" id="IPR036388">
    <property type="entry name" value="WH-like_DNA-bd_sf"/>
</dbReference>
<sequence length="99" mass="11231">MRPNSRRSRCANRLACETVTVTVRPDQEAEWWTTSDVAAYLGVKVSTVSNYRKRGQMPEPDMTIGRTHMWRPDRVRAWHKSRPRPGVGGRPSPGGLEPS</sequence>
<evidence type="ECO:0000313" key="4">
    <source>
        <dbReference type="Proteomes" id="UP000283832"/>
    </source>
</evidence>
<dbReference type="InterPro" id="IPR041657">
    <property type="entry name" value="HTH_17"/>
</dbReference>